<gene>
    <name evidence="7" type="ORF">F1188_13695</name>
</gene>
<evidence type="ECO:0000256" key="1">
    <source>
        <dbReference type="ARBA" id="ARBA00022692"/>
    </source>
</evidence>
<comment type="caution">
    <text evidence="7">The sequence shown here is derived from an EMBL/GenBank/DDBJ whole genome shotgun (WGS) entry which is preliminary data.</text>
</comment>
<evidence type="ECO:0000259" key="6">
    <source>
        <dbReference type="PROSITE" id="PS50850"/>
    </source>
</evidence>
<dbReference type="SUPFAM" id="SSF103473">
    <property type="entry name" value="MFS general substrate transporter"/>
    <property type="match status" value="1"/>
</dbReference>
<feature type="transmembrane region" description="Helical" evidence="5">
    <location>
        <begin position="292"/>
        <end position="316"/>
    </location>
</feature>
<feature type="transmembrane region" description="Helical" evidence="5">
    <location>
        <begin position="131"/>
        <end position="152"/>
    </location>
</feature>
<protein>
    <submittedName>
        <fullName evidence="7">MFS transporter</fullName>
    </submittedName>
</protein>
<dbReference type="InterPro" id="IPR011701">
    <property type="entry name" value="MFS"/>
</dbReference>
<organism evidence="7 8">
    <name type="scientific">Roseospira marina</name>
    <dbReference type="NCBI Taxonomy" id="140057"/>
    <lineage>
        <taxon>Bacteria</taxon>
        <taxon>Pseudomonadati</taxon>
        <taxon>Pseudomonadota</taxon>
        <taxon>Alphaproteobacteria</taxon>
        <taxon>Rhodospirillales</taxon>
        <taxon>Rhodospirillaceae</taxon>
        <taxon>Roseospira</taxon>
    </lineage>
</organism>
<feature type="transmembrane region" description="Helical" evidence="5">
    <location>
        <begin position="232"/>
        <end position="253"/>
    </location>
</feature>
<reference evidence="7 8" key="1">
    <citation type="submission" date="2019-09" db="EMBL/GenBank/DDBJ databases">
        <title>Genome sequence of Roseospira marina, one of the more divergent members of the non-sulfur purple photosynthetic bacterial family, the Rhodospirillaceae.</title>
        <authorList>
            <person name="Meyer T."/>
            <person name="Kyndt J."/>
        </authorList>
    </citation>
    <scope>NUCLEOTIDE SEQUENCE [LARGE SCALE GENOMIC DNA]</scope>
    <source>
        <strain evidence="7 8">DSM 15113</strain>
    </source>
</reference>
<evidence type="ECO:0000256" key="4">
    <source>
        <dbReference type="SAM" id="MobiDB-lite"/>
    </source>
</evidence>
<feature type="transmembrane region" description="Helical" evidence="5">
    <location>
        <begin position="362"/>
        <end position="381"/>
    </location>
</feature>
<dbReference type="PANTHER" id="PTHR23521:SF3">
    <property type="entry name" value="MFS TRANSPORTER"/>
    <property type="match status" value="1"/>
</dbReference>
<dbReference type="Pfam" id="PF07690">
    <property type="entry name" value="MFS_1"/>
    <property type="match status" value="2"/>
</dbReference>
<proteinExistence type="predicted"/>
<dbReference type="AlphaFoldDB" id="A0A5M6I9N2"/>
<keyword evidence="3 5" id="KW-0472">Membrane</keyword>
<name>A0A5M6I9N2_9PROT</name>
<dbReference type="PANTHER" id="PTHR23521">
    <property type="entry name" value="TRANSPORTER MFS SUPERFAMILY"/>
    <property type="match status" value="1"/>
</dbReference>
<keyword evidence="1 5" id="KW-0812">Transmembrane</keyword>
<dbReference type="GO" id="GO:0022857">
    <property type="term" value="F:transmembrane transporter activity"/>
    <property type="evidence" value="ECO:0007669"/>
    <property type="project" value="InterPro"/>
</dbReference>
<feature type="transmembrane region" description="Helical" evidence="5">
    <location>
        <begin position="73"/>
        <end position="91"/>
    </location>
</feature>
<feature type="transmembrane region" description="Helical" evidence="5">
    <location>
        <begin position="337"/>
        <end position="356"/>
    </location>
</feature>
<feature type="transmembrane region" description="Helical" evidence="5">
    <location>
        <begin position="198"/>
        <end position="220"/>
    </location>
</feature>
<evidence type="ECO:0000256" key="5">
    <source>
        <dbReference type="SAM" id="Phobius"/>
    </source>
</evidence>
<keyword evidence="2 5" id="KW-1133">Transmembrane helix</keyword>
<accession>A0A5M6I9N2</accession>
<feature type="domain" description="Major facilitator superfamily (MFS) profile" evidence="6">
    <location>
        <begin position="195"/>
        <end position="447"/>
    </location>
</feature>
<dbReference type="Proteomes" id="UP000324065">
    <property type="component" value="Unassembled WGS sequence"/>
</dbReference>
<feature type="transmembrane region" description="Helical" evidence="5">
    <location>
        <begin position="47"/>
        <end position="66"/>
    </location>
</feature>
<feature type="region of interest" description="Disordered" evidence="4">
    <location>
        <begin position="425"/>
        <end position="447"/>
    </location>
</feature>
<keyword evidence="8" id="KW-1185">Reference proteome</keyword>
<evidence type="ECO:0000313" key="8">
    <source>
        <dbReference type="Proteomes" id="UP000324065"/>
    </source>
</evidence>
<feature type="transmembrane region" description="Helical" evidence="5">
    <location>
        <begin position="265"/>
        <end position="286"/>
    </location>
</feature>
<feature type="transmembrane region" description="Helical" evidence="5">
    <location>
        <begin position="97"/>
        <end position="119"/>
    </location>
</feature>
<dbReference type="GO" id="GO:0005886">
    <property type="term" value="C:plasma membrane"/>
    <property type="evidence" value="ECO:0007669"/>
    <property type="project" value="TreeGrafter"/>
</dbReference>
<dbReference type="InterPro" id="IPR020846">
    <property type="entry name" value="MFS_dom"/>
</dbReference>
<sequence>MWLSFRSVAALLVSVGIMFLGQGLLNTLLGVNLAARDLPSTISGLVMSGYFLGLVLGSILAIHVIHRVGHIRAFAALASTFSAAALAHAFFSDPIFWGVLRVIAGFCCAGLLMCTESWLNEVSTRETRGTVLSMYMIATYLSQGIAQFLLGVGQTGGYVLYALVSILLSMALVPVALTKVKGPALPTPRRFGFRTLVSISPTGVIGCLSSGVALGAFYGVGPLFARQIGLDLSGTAAFMSAIILGGLILQWPLGWISDRFDRRPVIIVVALCLSAVCAGLAGLGLANLDLNAFGPTIALLTLAALFGALASTLYPLSAALANDWIDPEDMVPASGGLLLAYSIGAVIGPIVGSVIMDLMGPHGLFAMIVVVGIVLAAFTFVRMQMRESVPMEEQAPMQVMPRMTAMAYELIPTEDENGQLCFNFDAPPEPANETDDGGDETAAGEAA</sequence>
<evidence type="ECO:0000256" key="2">
    <source>
        <dbReference type="ARBA" id="ARBA00022989"/>
    </source>
</evidence>
<dbReference type="Gene3D" id="1.20.1250.20">
    <property type="entry name" value="MFS general substrate transporter like domains"/>
    <property type="match status" value="2"/>
</dbReference>
<dbReference type="CDD" id="cd17477">
    <property type="entry name" value="MFS_YcaD_like"/>
    <property type="match status" value="1"/>
</dbReference>
<evidence type="ECO:0000256" key="3">
    <source>
        <dbReference type="ARBA" id="ARBA00023136"/>
    </source>
</evidence>
<dbReference type="InterPro" id="IPR047200">
    <property type="entry name" value="MFS_YcaD-like"/>
</dbReference>
<dbReference type="EMBL" id="VWPJ01000013">
    <property type="protein sequence ID" value="KAA5604872.1"/>
    <property type="molecule type" value="Genomic_DNA"/>
</dbReference>
<dbReference type="PROSITE" id="PS50850">
    <property type="entry name" value="MFS"/>
    <property type="match status" value="1"/>
</dbReference>
<feature type="transmembrane region" description="Helical" evidence="5">
    <location>
        <begin position="158"/>
        <end position="177"/>
    </location>
</feature>
<evidence type="ECO:0000313" key="7">
    <source>
        <dbReference type="EMBL" id="KAA5604872.1"/>
    </source>
</evidence>
<dbReference type="OrthoDB" id="9810614at2"/>
<dbReference type="RefSeq" id="WP_150063003.1">
    <property type="nucleotide sequence ID" value="NZ_JACHII010000012.1"/>
</dbReference>
<dbReference type="InterPro" id="IPR036259">
    <property type="entry name" value="MFS_trans_sf"/>
</dbReference>